<comment type="caution">
    <text evidence="2">The sequence shown here is derived from an EMBL/GenBank/DDBJ whole genome shotgun (WGS) entry which is preliminary data.</text>
</comment>
<proteinExistence type="predicted"/>
<name>A0A367ISP4_RHIST</name>
<evidence type="ECO:0000313" key="2">
    <source>
        <dbReference type="EMBL" id="RCH80693.1"/>
    </source>
</evidence>
<dbReference type="InterPro" id="IPR016088">
    <property type="entry name" value="Chalcone_isomerase_3-sand"/>
</dbReference>
<gene>
    <name evidence="2" type="ORF">CU098_000687</name>
</gene>
<protein>
    <recommendedName>
        <fullName evidence="1">Chalcone isomerase domain-containing protein</fullName>
    </recommendedName>
</protein>
<dbReference type="SUPFAM" id="SSF54626">
    <property type="entry name" value="Chalcone isomerase"/>
    <property type="match status" value="1"/>
</dbReference>
<dbReference type="STRING" id="4846.A0A367ISP4"/>
<feature type="non-terminal residue" evidence="2">
    <location>
        <position position="1"/>
    </location>
</feature>
<sequence>LLDQPFDISIRIIPFRNTNTQHLRDGFVRSFLQRMKDQSLTEDEEREILVAIQEFKSNFATMNVKKETEFVFTKTREGGLRIVYEGKDWGTVNNKWLSKNFVMSYLTPNSPSSEAAHEDIVLGFERLMKVE</sequence>
<organism evidence="2 3">
    <name type="scientific">Rhizopus stolonifer</name>
    <name type="common">Rhizopus nigricans</name>
    <dbReference type="NCBI Taxonomy" id="4846"/>
    <lineage>
        <taxon>Eukaryota</taxon>
        <taxon>Fungi</taxon>
        <taxon>Fungi incertae sedis</taxon>
        <taxon>Mucoromycota</taxon>
        <taxon>Mucoromycotina</taxon>
        <taxon>Mucoromycetes</taxon>
        <taxon>Mucorales</taxon>
        <taxon>Mucorineae</taxon>
        <taxon>Rhizopodaceae</taxon>
        <taxon>Rhizopus</taxon>
    </lineage>
</organism>
<dbReference type="InterPro" id="IPR036298">
    <property type="entry name" value="Chalcone_isomerase_sf"/>
</dbReference>
<reference evidence="2 3" key="1">
    <citation type="journal article" date="2018" name="G3 (Bethesda)">
        <title>Phylogenetic and Phylogenomic Definition of Rhizopus Species.</title>
        <authorList>
            <person name="Gryganskyi A.P."/>
            <person name="Golan J."/>
            <person name="Dolatabadi S."/>
            <person name="Mondo S."/>
            <person name="Robb S."/>
            <person name="Idnurm A."/>
            <person name="Muszewska A."/>
            <person name="Steczkiewicz K."/>
            <person name="Masonjones S."/>
            <person name="Liao H.L."/>
            <person name="Gajdeczka M.T."/>
            <person name="Anike F."/>
            <person name="Vuek A."/>
            <person name="Anishchenko I.M."/>
            <person name="Voigt K."/>
            <person name="de Hoog G.S."/>
            <person name="Smith M.E."/>
            <person name="Heitman J."/>
            <person name="Vilgalys R."/>
            <person name="Stajich J.E."/>
        </authorList>
    </citation>
    <scope>NUCLEOTIDE SEQUENCE [LARGE SCALE GENOMIC DNA]</scope>
    <source>
        <strain evidence="2 3">LSU 92-RS-03</strain>
    </source>
</reference>
<dbReference type="InterPro" id="IPR016087">
    <property type="entry name" value="Chalcone_isomerase"/>
</dbReference>
<evidence type="ECO:0000313" key="3">
    <source>
        <dbReference type="Proteomes" id="UP000253551"/>
    </source>
</evidence>
<dbReference type="Gene3D" id="3.50.70.10">
    <property type="match status" value="1"/>
</dbReference>
<accession>A0A367ISP4</accession>
<feature type="domain" description="Chalcone isomerase" evidence="1">
    <location>
        <begin position="1"/>
        <end position="121"/>
    </location>
</feature>
<dbReference type="Proteomes" id="UP000253551">
    <property type="component" value="Unassembled WGS sequence"/>
</dbReference>
<dbReference type="OrthoDB" id="18193at2759"/>
<dbReference type="GO" id="GO:0016872">
    <property type="term" value="F:intramolecular lyase activity"/>
    <property type="evidence" value="ECO:0007669"/>
    <property type="project" value="InterPro"/>
</dbReference>
<dbReference type="AlphaFoldDB" id="A0A367ISP4"/>
<dbReference type="PANTHER" id="PTHR47284:SF3">
    <property type="entry name" value="FATTY-ACID-BINDING PROTEIN 2"/>
    <property type="match status" value="1"/>
</dbReference>
<dbReference type="PANTHER" id="PTHR47284">
    <property type="entry name" value="FATTY-ACID-BINDING PROTEIN 2"/>
    <property type="match status" value="1"/>
</dbReference>
<evidence type="ECO:0000259" key="1">
    <source>
        <dbReference type="Pfam" id="PF16035"/>
    </source>
</evidence>
<dbReference type="EMBL" id="PJQM01005869">
    <property type="protein sequence ID" value="RCH80693.1"/>
    <property type="molecule type" value="Genomic_DNA"/>
</dbReference>
<keyword evidence="3" id="KW-1185">Reference proteome</keyword>
<dbReference type="Pfam" id="PF16035">
    <property type="entry name" value="Chalcone_2"/>
    <property type="match status" value="1"/>
</dbReference>